<evidence type="ECO:0000313" key="5">
    <source>
        <dbReference type="Proteomes" id="UP000309747"/>
    </source>
</evidence>
<dbReference type="InterPro" id="IPR005659">
    <property type="entry name" value="Chemorcpt_Glu_NH3ase_CheD"/>
</dbReference>
<dbReference type="Proteomes" id="UP000309747">
    <property type="component" value="Unassembled WGS sequence"/>
</dbReference>
<reference evidence="4 5" key="1">
    <citation type="submission" date="2019-04" db="EMBL/GenBank/DDBJ databases">
        <authorList>
            <person name="Li J."/>
        </authorList>
    </citation>
    <scope>NUCLEOTIDE SEQUENCE [LARGE SCALE GENOMIC DNA]</scope>
    <source>
        <strain evidence="4 5">KCTC 42687</strain>
    </source>
</reference>
<accession>A0A4U0R7Q3</accession>
<dbReference type="EMBL" id="SUNI01000017">
    <property type="protein sequence ID" value="TJZ90342.1"/>
    <property type="molecule type" value="Genomic_DNA"/>
</dbReference>
<dbReference type="RefSeq" id="WP_136887018.1">
    <property type="nucleotide sequence ID" value="NZ_SUNI01000017.1"/>
</dbReference>
<dbReference type="PANTHER" id="PTHR35147">
    <property type="entry name" value="CHEMORECEPTOR GLUTAMINE DEAMIDASE CHED-RELATED"/>
    <property type="match status" value="1"/>
</dbReference>
<dbReference type="HAMAP" id="MF_01440">
    <property type="entry name" value="CheD"/>
    <property type="match status" value="1"/>
</dbReference>
<dbReference type="Pfam" id="PF03975">
    <property type="entry name" value="CheD"/>
    <property type="match status" value="1"/>
</dbReference>
<dbReference type="PANTHER" id="PTHR35147:SF3">
    <property type="entry name" value="CHEMORECEPTOR GLUTAMINE DEAMIDASE CHED 1-RELATED"/>
    <property type="match status" value="1"/>
</dbReference>
<organism evidence="4 5">
    <name type="scientific">Paracoccus gahaiensis</name>
    <dbReference type="NCBI Taxonomy" id="1706839"/>
    <lineage>
        <taxon>Bacteria</taxon>
        <taxon>Pseudomonadati</taxon>
        <taxon>Pseudomonadota</taxon>
        <taxon>Alphaproteobacteria</taxon>
        <taxon>Rhodobacterales</taxon>
        <taxon>Paracoccaceae</taxon>
        <taxon>Paracoccus</taxon>
    </lineage>
</organism>
<comment type="similarity">
    <text evidence="3">Belongs to the CheD family.</text>
</comment>
<dbReference type="EC" id="3.5.1.44" evidence="3"/>
<comment type="catalytic activity">
    <reaction evidence="3">
        <text>L-glutaminyl-[protein] + H2O = L-glutamyl-[protein] + NH4(+)</text>
        <dbReference type="Rhea" id="RHEA:16441"/>
        <dbReference type="Rhea" id="RHEA-COMP:10207"/>
        <dbReference type="Rhea" id="RHEA-COMP:10208"/>
        <dbReference type="ChEBI" id="CHEBI:15377"/>
        <dbReference type="ChEBI" id="CHEBI:28938"/>
        <dbReference type="ChEBI" id="CHEBI:29973"/>
        <dbReference type="ChEBI" id="CHEBI:30011"/>
        <dbReference type="EC" id="3.5.1.44"/>
    </reaction>
</comment>
<dbReference type="GO" id="GO:0050568">
    <property type="term" value="F:protein-glutamine glutaminase activity"/>
    <property type="evidence" value="ECO:0007669"/>
    <property type="project" value="UniProtKB-UniRule"/>
</dbReference>
<dbReference type="InterPro" id="IPR011324">
    <property type="entry name" value="Cytotoxic_necrot_fac-like_cat"/>
</dbReference>
<comment type="caution">
    <text evidence="4">The sequence shown here is derived from an EMBL/GenBank/DDBJ whole genome shotgun (WGS) entry which is preliminary data.</text>
</comment>
<name>A0A4U0R7Q3_9RHOB</name>
<dbReference type="Gene3D" id="3.30.1330.200">
    <property type="match status" value="1"/>
</dbReference>
<evidence type="ECO:0000256" key="2">
    <source>
        <dbReference type="ARBA" id="ARBA00022801"/>
    </source>
</evidence>
<keyword evidence="2 3" id="KW-0378">Hydrolase</keyword>
<evidence type="ECO:0000313" key="4">
    <source>
        <dbReference type="EMBL" id="TJZ90342.1"/>
    </source>
</evidence>
<dbReference type="SUPFAM" id="SSF64438">
    <property type="entry name" value="CNF1/YfiH-like putative cysteine hydrolases"/>
    <property type="match status" value="1"/>
</dbReference>
<protein>
    <recommendedName>
        <fullName evidence="3">Probable chemoreceptor glutamine deamidase CheD</fullName>
        <ecNumber evidence="3">3.5.1.44</ecNumber>
    </recommendedName>
</protein>
<keyword evidence="5" id="KW-1185">Reference proteome</keyword>
<dbReference type="OrthoDB" id="9807202at2"/>
<dbReference type="CDD" id="cd16352">
    <property type="entry name" value="CheD"/>
    <property type="match status" value="1"/>
</dbReference>
<gene>
    <name evidence="3" type="primary">cheD</name>
    <name evidence="4" type="ORF">FA743_15575</name>
</gene>
<evidence type="ECO:0000256" key="3">
    <source>
        <dbReference type="HAMAP-Rule" id="MF_01440"/>
    </source>
</evidence>
<dbReference type="GO" id="GO:0006935">
    <property type="term" value="P:chemotaxis"/>
    <property type="evidence" value="ECO:0007669"/>
    <property type="project" value="UniProtKB-UniRule"/>
</dbReference>
<dbReference type="InterPro" id="IPR038592">
    <property type="entry name" value="CheD-like_sf"/>
</dbReference>
<keyword evidence="1 3" id="KW-0145">Chemotaxis</keyword>
<proteinExistence type="inferred from homology"/>
<sequence length="171" mass="18298">MTRAAKVIHVVQGENAISDDEDVMITTVLGSCVSACICDADRGIGGMNHFLLPEDGPGGTDIRYAAAALEQLVNGLMRRGAARGRMRAKLFGGARMMAGLPDIGRRNAEAAQRFLQAEGIALIACDLGGVQARRIRLWPVSGRVQLQFVGAAQLPARETPMRLRAPEAELF</sequence>
<comment type="function">
    <text evidence="3">Probably deamidates glutamine residues to glutamate on methyl-accepting chemotaxis receptors (MCPs), playing an important role in chemotaxis.</text>
</comment>
<dbReference type="AlphaFoldDB" id="A0A4U0R7Q3"/>
<evidence type="ECO:0000256" key="1">
    <source>
        <dbReference type="ARBA" id="ARBA00022500"/>
    </source>
</evidence>